<gene>
    <name evidence="4" type="ORF">H0A68_18030</name>
</gene>
<evidence type="ECO:0000256" key="2">
    <source>
        <dbReference type="ARBA" id="ARBA00022695"/>
    </source>
</evidence>
<dbReference type="Gene3D" id="3.90.550.10">
    <property type="entry name" value="Spore Coat Polysaccharide Biosynthesis Protein SpsA, Chain A"/>
    <property type="match status" value="1"/>
</dbReference>
<evidence type="ECO:0000259" key="3">
    <source>
        <dbReference type="Pfam" id="PF00483"/>
    </source>
</evidence>
<keyword evidence="5" id="KW-1185">Reference proteome</keyword>
<protein>
    <submittedName>
        <fullName evidence="4">Nucleotidyltransferase family protein</fullName>
    </submittedName>
</protein>
<dbReference type="InterPro" id="IPR050065">
    <property type="entry name" value="GlmU-like"/>
</dbReference>
<keyword evidence="2" id="KW-0548">Nucleotidyltransferase</keyword>
<evidence type="ECO:0000313" key="4">
    <source>
        <dbReference type="EMBL" id="NYT38780.1"/>
    </source>
</evidence>
<evidence type="ECO:0000256" key="1">
    <source>
        <dbReference type="ARBA" id="ARBA00022679"/>
    </source>
</evidence>
<dbReference type="NCBIfam" id="NF045761">
    <property type="entry name" value="NAMPUrTaseMurU"/>
    <property type="match status" value="1"/>
</dbReference>
<name>A0A853FJ61_9BURK</name>
<dbReference type="Pfam" id="PF00483">
    <property type="entry name" value="NTP_transferase"/>
    <property type="match status" value="1"/>
</dbReference>
<reference evidence="4 5" key="1">
    <citation type="submission" date="2020-07" db="EMBL/GenBank/DDBJ databases">
        <title>Taxonomic revisions and descriptions of new bacterial species based on genomic comparisons in the high-G+C-content subgroup of the family Alcaligenaceae.</title>
        <authorList>
            <person name="Szabo A."/>
            <person name="Felfoldi T."/>
        </authorList>
    </citation>
    <scope>NUCLEOTIDE SEQUENCE [LARGE SCALE GENOMIC DNA]</scope>
    <source>
        <strain evidence="4 5">DSM 25264</strain>
    </source>
</reference>
<dbReference type="Proteomes" id="UP000580517">
    <property type="component" value="Unassembled WGS sequence"/>
</dbReference>
<dbReference type="InterPro" id="IPR005835">
    <property type="entry name" value="NTP_transferase_dom"/>
</dbReference>
<dbReference type="EMBL" id="JACCEW010000007">
    <property type="protein sequence ID" value="NYT38780.1"/>
    <property type="molecule type" value="Genomic_DNA"/>
</dbReference>
<dbReference type="OrthoDB" id="9788272at2"/>
<keyword evidence="1 4" id="KW-0808">Transferase</keyword>
<dbReference type="PANTHER" id="PTHR43584">
    <property type="entry name" value="NUCLEOTIDYL TRANSFERASE"/>
    <property type="match status" value="1"/>
</dbReference>
<dbReference type="PANTHER" id="PTHR43584:SF8">
    <property type="entry name" value="N-ACETYLMURAMATE ALPHA-1-PHOSPHATE URIDYLYLTRANSFERASE"/>
    <property type="match status" value="1"/>
</dbReference>
<sequence length="232" mass="24768">MKAMILAAGRGERMRPLTDATPKPLLQVGGKPLIVWHLERLAEAGLRDVIINHAWLGMQIEAALGDGAGLGLHIRYSPERPGGLETAGGIALALPFFENQPFLVINADIWCDWHPSQATAMAARLSPEGNAAWLLMTDNPPQHPDGDFILMPDGHICDKAQAPDAAALTFAGIGAYLPSLFNTLTPGDAAPLAPVLRIAMAAGRVCGSRHEGVWEDIGTPERLASLRRRVGD</sequence>
<comment type="caution">
    <text evidence="4">The sequence shown here is derived from an EMBL/GenBank/DDBJ whole genome shotgun (WGS) entry which is preliminary data.</text>
</comment>
<organism evidence="4 5">
    <name type="scientific">Allopusillimonas soli</name>
    <dbReference type="NCBI Taxonomy" id="659016"/>
    <lineage>
        <taxon>Bacteria</taxon>
        <taxon>Pseudomonadati</taxon>
        <taxon>Pseudomonadota</taxon>
        <taxon>Betaproteobacteria</taxon>
        <taxon>Burkholderiales</taxon>
        <taxon>Alcaligenaceae</taxon>
        <taxon>Allopusillimonas</taxon>
    </lineage>
</organism>
<dbReference type="SUPFAM" id="SSF53448">
    <property type="entry name" value="Nucleotide-diphospho-sugar transferases"/>
    <property type="match status" value="1"/>
</dbReference>
<dbReference type="InterPro" id="IPR054790">
    <property type="entry name" value="MurU"/>
</dbReference>
<accession>A0A853FJ61</accession>
<dbReference type="CDD" id="cd06422">
    <property type="entry name" value="NTP_transferase_like_1"/>
    <property type="match status" value="1"/>
</dbReference>
<feature type="domain" description="Nucleotidyl transferase" evidence="3">
    <location>
        <begin position="2"/>
        <end position="224"/>
    </location>
</feature>
<dbReference type="RefSeq" id="WP_129971229.1">
    <property type="nucleotide sequence ID" value="NZ_JACCEW010000007.1"/>
</dbReference>
<dbReference type="InterPro" id="IPR029044">
    <property type="entry name" value="Nucleotide-diphossugar_trans"/>
</dbReference>
<dbReference type="GO" id="GO:0016779">
    <property type="term" value="F:nucleotidyltransferase activity"/>
    <property type="evidence" value="ECO:0007669"/>
    <property type="project" value="UniProtKB-KW"/>
</dbReference>
<proteinExistence type="predicted"/>
<dbReference type="AlphaFoldDB" id="A0A853FJ61"/>
<evidence type="ECO:0000313" key="5">
    <source>
        <dbReference type="Proteomes" id="UP000580517"/>
    </source>
</evidence>